<dbReference type="EMBL" id="JAJHUN010000011">
    <property type="protein sequence ID" value="KAJ4144578.1"/>
    <property type="molecule type" value="Genomic_DNA"/>
</dbReference>
<sequence length="480" mass="52538">MPSATASDASEKSRQHKKTMSSASSTSSAGAQPRGSQSPPAAMNRETTPESLADADQKTKKRIQNRVAQRTYRNRMKQRVQDLEQQLCEMRARQQQQQYYPQDMSGSVTPDGSMGFVPNAGSMPPALWQQTMSLPRTPGSMPQEMWPAMAVESPNQPMPDAVSMAGNPYMARNFHQQPPFNNPALLNQLNPSAATGLDQVPMISPTMEMPGEPSMQRLYRNGSAASTPNQESLQLDAHFGYRGTVTGLGQASEISEEDGNDAKLFTNPTSWENSPAMMSPTSSRTGTVAPQSAISTSPWGSIATAATEVSDVGSPHQFSSIEERFEYVLECARRVGFDTFDSMAAQYYGSSFDPCSSLAMDQRLSRNRHLPALLSEIRQKSAQWSVWERRAYQDEALKTAEDICAIECREFRSMQDLGDVNAANLATIQQKLPNVWTLLSGLASATPLQRQGDRSNLVYNSIKQLCALGDASGHMAVDGQ</sequence>
<dbReference type="GO" id="GO:0003700">
    <property type="term" value="F:DNA-binding transcription factor activity"/>
    <property type="evidence" value="ECO:0007669"/>
    <property type="project" value="InterPro"/>
</dbReference>
<dbReference type="SUPFAM" id="SSF57959">
    <property type="entry name" value="Leucine zipper domain"/>
    <property type="match status" value="1"/>
</dbReference>
<reference evidence="3" key="1">
    <citation type="journal article" date="2023" name="Access Microbiol">
        <title>De-novo genome assembly for Akanthomyces muscarius, a biocontrol agent of insect agricultural pests.</title>
        <authorList>
            <person name="Erdos Z."/>
            <person name="Studholme D.J."/>
            <person name="Raymond B."/>
            <person name="Sharma M."/>
        </authorList>
    </citation>
    <scope>NUCLEOTIDE SEQUENCE</scope>
    <source>
        <strain evidence="3">Ve6</strain>
    </source>
</reference>
<dbReference type="InterPro" id="IPR004827">
    <property type="entry name" value="bZIP"/>
</dbReference>
<protein>
    <recommendedName>
        <fullName evidence="2">BZIP domain-containing protein</fullName>
    </recommendedName>
</protein>
<feature type="compositionally biased region" description="Polar residues" evidence="1">
    <location>
        <begin position="34"/>
        <end position="50"/>
    </location>
</feature>
<dbReference type="GeneID" id="80890618"/>
<dbReference type="KEGG" id="amus:LMH87_003459"/>
<keyword evidence="4" id="KW-1185">Reference proteome</keyword>
<gene>
    <name evidence="3" type="ORF">LMH87_003459</name>
</gene>
<accession>A0A9W8Q1G2</accession>
<feature type="compositionally biased region" description="Polar residues" evidence="1">
    <location>
        <begin position="279"/>
        <end position="295"/>
    </location>
</feature>
<dbReference type="InterPro" id="IPR046347">
    <property type="entry name" value="bZIP_sf"/>
</dbReference>
<dbReference type="PROSITE" id="PS00036">
    <property type="entry name" value="BZIP_BASIC"/>
    <property type="match status" value="1"/>
</dbReference>
<feature type="compositionally biased region" description="Low complexity" evidence="1">
    <location>
        <begin position="21"/>
        <end position="31"/>
    </location>
</feature>
<dbReference type="RefSeq" id="XP_056048248.1">
    <property type="nucleotide sequence ID" value="XM_056193312.1"/>
</dbReference>
<dbReference type="Gene3D" id="1.20.5.170">
    <property type="match status" value="1"/>
</dbReference>
<organism evidence="3 4">
    <name type="scientific">Akanthomyces muscarius</name>
    <name type="common">Entomopathogenic fungus</name>
    <name type="synonym">Lecanicillium muscarium</name>
    <dbReference type="NCBI Taxonomy" id="2231603"/>
    <lineage>
        <taxon>Eukaryota</taxon>
        <taxon>Fungi</taxon>
        <taxon>Dikarya</taxon>
        <taxon>Ascomycota</taxon>
        <taxon>Pezizomycotina</taxon>
        <taxon>Sordariomycetes</taxon>
        <taxon>Hypocreomycetidae</taxon>
        <taxon>Hypocreales</taxon>
        <taxon>Cordycipitaceae</taxon>
        <taxon>Akanthomyces</taxon>
    </lineage>
</organism>
<evidence type="ECO:0000259" key="2">
    <source>
        <dbReference type="PROSITE" id="PS00036"/>
    </source>
</evidence>
<feature type="domain" description="BZIP" evidence="2">
    <location>
        <begin position="60"/>
        <end position="75"/>
    </location>
</feature>
<name>A0A9W8Q1G2_AKAMU</name>
<evidence type="ECO:0000313" key="3">
    <source>
        <dbReference type="EMBL" id="KAJ4144578.1"/>
    </source>
</evidence>
<feature type="region of interest" description="Disordered" evidence="1">
    <location>
        <begin position="267"/>
        <end position="295"/>
    </location>
</feature>
<dbReference type="Proteomes" id="UP001144673">
    <property type="component" value="Chromosome 2"/>
</dbReference>
<evidence type="ECO:0000313" key="4">
    <source>
        <dbReference type="Proteomes" id="UP001144673"/>
    </source>
</evidence>
<comment type="caution">
    <text evidence="3">The sequence shown here is derived from an EMBL/GenBank/DDBJ whole genome shotgun (WGS) entry which is preliminary data.</text>
</comment>
<feature type="region of interest" description="Disordered" evidence="1">
    <location>
        <begin position="1"/>
        <end position="77"/>
    </location>
</feature>
<evidence type="ECO:0000256" key="1">
    <source>
        <dbReference type="SAM" id="MobiDB-lite"/>
    </source>
</evidence>
<dbReference type="CDD" id="cd14688">
    <property type="entry name" value="bZIP_YAP"/>
    <property type="match status" value="1"/>
</dbReference>
<dbReference type="AlphaFoldDB" id="A0A9W8Q1G2"/>
<proteinExistence type="predicted"/>